<dbReference type="SUPFAM" id="SSF88713">
    <property type="entry name" value="Glycoside hydrolase/deacetylase"/>
    <property type="match status" value="1"/>
</dbReference>
<dbReference type="Pfam" id="PF01522">
    <property type="entry name" value="Polysacc_deac_1"/>
    <property type="match status" value="1"/>
</dbReference>
<comment type="similarity">
    <text evidence="2">Belongs to the polysaccharide deacetylase family.</text>
</comment>
<dbReference type="InterPro" id="IPR011330">
    <property type="entry name" value="Glyco_hydro/deAcase_b/a-brl"/>
</dbReference>
<evidence type="ECO:0000313" key="7">
    <source>
        <dbReference type="EMBL" id="SFK55153.1"/>
    </source>
</evidence>
<reference evidence="7 8" key="1">
    <citation type="submission" date="2016-10" db="EMBL/GenBank/DDBJ databases">
        <authorList>
            <person name="de Groot N.N."/>
        </authorList>
    </citation>
    <scope>NUCLEOTIDE SEQUENCE [LARGE SCALE GENOMIC DNA]</scope>
    <source>
        <strain evidence="7 8">DSM 19981</strain>
    </source>
</reference>
<evidence type="ECO:0000313" key="8">
    <source>
        <dbReference type="Proteomes" id="UP000199473"/>
    </source>
</evidence>
<feature type="chain" id="PRO_5011555532" description="Chitooligosaccharide deacetylase" evidence="5">
    <location>
        <begin position="27"/>
        <end position="260"/>
    </location>
</feature>
<dbReference type="STRING" id="1123062.SAMN02745775_103420"/>
<evidence type="ECO:0000256" key="4">
    <source>
        <dbReference type="ARBA" id="ARBA00032976"/>
    </source>
</evidence>
<dbReference type="PROSITE" id="PS51677">
    <property type="entry name" value="NODB"/>
    <property type="match status" value="1"/>
</dbReference>
<protein>
    <recommendedName>
        <fullName evidence="3">Chitooligosaccharide deacetylase</fullName>
    </recommendedName>
    <alternativeName>
        <fullName evidence="4">Nodulation protein B</fullName>
    </alternativeName>
</protein>
<proteinExistence type="inferred from homology"/>
<organism evidence="7 8">
    <name type="scientific">Falsiroseomonas stagni DSM 19981</name>
    <dbReference type="NCBI Taxonomy" id="1123062"/>
    <lineage>
        <taxon>Bacteria</taxon>
        <taxon>Pseudomonadati</taxon>
        <taxon>Pseudomonadota</taxon>
        <taxon>Alphaproteobacteria</taxon>
        <taxon>Acetobacterales</taxon>
        <taxon>Roseomonadaceae</taxon>
        <taxon>Falsiroseomonas</taxon>
    </lineage>
</organism>
<dbReference type="GO" id="GO:0016810">
    <property type="term" value="F:hydrolase activity, acting on carbon-nitrogen (but not peptide) bonds"/>
    <property type="evidence" value="ECO:0007669"/>
    <property type="project" value="InterPro"/>
</dbReference>
<feature type="domain" description="NodB homology" evidence="6">
    <location>
        <begin position="43"/>
        <end position="260"/>
    </location>
</feature>
<evidence type="ECO:0000256" key="5">
    <source>
        <dbReference type="SAM" id="SignalP"/>
    </source>
</evidence>
<evidence type="ECO:0000256" key="2">
    <source>
        <dbReference type="ARBA" id="ARBA00010973"/>
    </source>
</evidence>
<evidence type="ECO:0000256" key="1">
    <source>
        <dbReference type="ARBA" id="ARBA00003236"/>
    </source>
</evidence>
<dbReference type="Proteomes" id="UP000199473">
    <property type="component" value="Unassembled WGS sequence"/>
</dbReference>
<accession>A0A1I4AFT7</accession>
<evidence type="ECO:0000259" key="6">
    <source>
        <dbReference type="PROSITE" id="PS51677"/>
    </source>
</evidence>
<keyword evidence="8" id="KW-1185">Reference proteome</keyword>
<dbReference type="AlphaFoldDB" id="A0A1I4AFT7"/>
<evidence type="ECO:0000256" key="3">
    <source>
        <dbReference type="ARBA" id="ARBA00020071"/>
    </source>
</evidence>
<gene>
    <name evidence="7" type="ORF">SAMN02745775_103420</name>
</gene>
<keyword evidence="5" id="KW-0732">Signal</keyword>
<dbReference type="RefSeq" id="WP_175533888.1">
    <property type="nucleotide sequence ID" value="NZ_FOSQ01000003.1"/>
</dbReference>
<comment type="function">
    <text evidence="1">Is involved in generating a small heat-stable compound (Nod), an acylated oligomer of N-acetylglucosamine, that stimulates mitosis in various plant protoplasts.</text>
</comment>
<name>A0A1I4AFT7_9PROT</name>
<dbReference type="Gene3D" id="3.20.20.370">
    <property type="entry name" value="Glycoside hydrolase/deacetylase"/>
    <property type="match status" value="1"/>
</dbReference>
<dbReference type="GO" id="GO:0005975">
    <property type="term" value="P:carbohydrate metabolic process"/>
    <property type="evidence" value="ECO:0007669"/>
    <property type="project" value="InterPro"/>
</dbReference>
<sequence>MCLACPVTRRGVATALACIPALPAMAGEGTALVEPRMRLAQPEGIALTLDCCGGGFDDRIAGLLVEARIPATLFVTALWLRRNGAAMDRLRQHPDLFGFGNHGGRHLAAVLGGGRVFGQPGVGDLAGLRQEMAEGAAAIAQAGGGAPRWFRGATARYSRDALPAIRDAGFAIAGYSLNADGGASLPAATVAARVGRAVPGDVILGHLNHPERPAGAGIAAGIAALHRRGARFIRLDQRGPAEVAYATEPADRSAAIRAAS</sequence>
<dbReference type="InterPro" id="IPR002509">
    <property type="entry name" value="NODB_dom"/>
</dbReference>
<feature type="signal peptide" evidence="5">
    <location>
        <begin position="1"/>
        <end position="26"/>
    </location>
</feature>
<dbReference type="EMBL" id="FOSQ01000003">
    <property type="protein sequence ID" value="SFK55153.1"/>
    <property type="molecule type" value="Genomic_DNA"/>
</dbReference>